<dbReference type="HOGENOM" id="CLU_045348_1_2_7"/>
<dbReference type="PANTHER" id="PTHR34856">
    <property type="entry name" value="PROTEIN NRFD"/>
    <property type="match status" value="1"/>
</dbReference>
<feature type="transmembrane region" description="Helical" evidence="7">
    <location>
        <begin position="94"/>
        <end position="117"/>
    </location>
</feature>
<feature type="transmembrane region" description="Helical" evidence="7">
    <location>
        <begin position="216"/>
        <end position="240"/>
    </location>
</feature>
<reference evidence="8 9" key="1">
    <citation type="journal article" date="2003" name="Proc. Natl. Acad. Sci. U.S.A.">
        <title>Complete genome sequence and analysis of Wolinella succinogenes.</title>
        <authorList>
            <person name="Baar C."/>
            <person name="Eppinger M."/>
            <person name="Raddatz G."/>
            <person name="Simon JM."/>
            <person name="Lanz C."/>
            <person name="Klimmek O."/>
            <person name="Nandakumar R."/>
            <person name="Gross R."/>
            <person name="Rosinus A."/>
            <person name="Keller H."/>
            <person name="Jagtap P."/>
            <person name="Linke B."/>
            <person name="Meyer F."/>
            <person name="Lederer H."/>
            <person name="Schuster S.C."/>
        </authorList>
    </citation>
    <scope>NUCLEOTIDE SEQUENCE [LARGE SCALE GENOMIC DNA]</scope>
    <source>
        <strain evidence="9">ATCC 29543 / DSM 1740 / CCUG 13145 / JCM 31913 / LMG 7466 / NCTC 11488 / FDC 602W</strain>
    </source>
</reference>
<feature type="transmembrane region" description="Helical" evidence="7">
    <location>
        <begin position="53"/>
        <end position="74"/>
    </location>
</feature>
<feature type="transmembrane region" description="Helical" evidence="7">
    <location>
        <begin position="291"/>
        <end position="312"/>
    </location>
</feature>
<evidence type="ECO:0000256" key="2">
    <source>
        <dbReference type="ARBA" id="ARBA00008929"/>
    </source>
</evidence>
<evidence type="ECO:0000256" key="3">
    <source>
        <dbReference type="ARBA" id="ARBA00022475"/>
    </source>
</evidence>
<comment type="subcellular location">
    <subcellularLocation>
        <location evidence="1">Cell membrane</location>
        <topology evidence="1">Multi-pass membrane protein</topology>
    </subcellularLocation>
</comment>
<dbReference type="Gene3D" id="1.20.1630.10">
    <property type="entry name" value="Formate dehydrogenase/DMSO reductase domain"/>
    <property type="match status" value="1"/>
</dbReference>
<dbReference type="KEGG" id="wsu:WS0382"/>
<proteinExistence type="inferred from homology"/>
<evidence type="ECO:0000256" key="7">
    <source>
        <dbReference type="SAM" id="Phobius"/>
    </source>
</evidence>
<dbReference type="eggNOG" id="COG3301">
    <property type="taxonomic scope" value="Bacteria"/>
</dbReference>
<dbReference type="InterPro" id="IPR052049">
    <property type="entry name" value="Electron_transfer_protein"/>
</dbReference>
<evidence type="ECO:0000313" key="9">
    <source>
        <dbReference type="Proteomes" id="UP000000422"/>
    </source>
</evidence>
<sequence length="318" mass="34519">MNEAIEFTVGFSHGVEWGWPIGVYLLLAGISGGAMIVALALRYYKGQKEETPLLKAASLVSFATIALGMIFLVGDLEKPLYFWKILIHYNFSSVMSIGVLALCFYIPLSFLMVAIVFESIITPWLQRSPLAPLVRIYPLLRSLRKPLEAMTFLLALTVCAYTGFLISVLVRFPLLNTAILPALFVASGLSAGTAFSSVVAAFFFKEETHSSDLKTLHAIEWPVMAAEILFLFMLFVSLVLGTQMGKSSAPAFFEGAYAGLLWIGVVGIGFGVPLVLNFALGKKVASSHASFYLSGISSVVGVLSLRLFILYAGQTFAL</sequence>
<dbReference type="AlphaFoldDB" id="Q7MA98"/>
<dbReference type="Proteomes" id="UP000000422">
    <property type="component" value="Chromosome"/>
</dbReference>
<evidence type="ECO:0000256" key="5">
    <source>
        <dbReference type="ARBA" id="ARBA00022989"/>
    </source>
</evidence>
<keyword evidence="5 7" id="KW-1133">Transmembrane helix</keyword>
<feature type="transmembrane region" description="Helical" evidence="7">
    <location>
        <begin position="149"/>
        <end position="172"/>
    </location>
</feature>
<gene>
    <name evidence="8" type="ordered locus">WS0382</name>
</gene>
<accession>Q7MA98</accession>
<keyword evidence="4 7" id="KW-0812">Transmembrane</keyword>
<dbReference type="GO" id="GO:0005886">
    <property type="term" value="C:plasma membrane"/>
    <property type="evidence" value="ECO:0007669"/>
    <property type="project" value="UniProtKB-SubCell"/>
</dbReference>
<dbReference type="InterPro" id="IPR005614">
    <property type="entry name" value="NrfD-like"/>
</dbReference>
<evidence type="ECO:0000313" key="8">
    <source>
        <dbReference type="EMBL" id="CAE09529.1"/>
    </source>
</evidence>
<name>Q7MA98_WOLSU</name>
<dbReference type="RefSeq" id="WP_011138329.1">
    <property type="nucleotide sequence ID" value="NC_005090.1"/>
</dbReference>
<evidence type="ECO:0000256" key="1">
    <source>
        <dbReference type="ARBA" id="ARBA00004651"/>
    </source>
</evidence>
<evidence type="ECO:0000256" key="4">
    <source>
        <dbReference type="ARBA" id="ARBA00022692"/>
    </source>
</evidence>
<comment type="similarity">
    <text evidence="2">Belongs to the NrfD family.</text>
</comment>
<feature type="transmembrane region" description="Helical" evidence="7">
    <location>
        <begin position="178"/>
        <end position="204"/>
    </location>
</feature>
<dbReference type="PANTHER" id="PTHR34856:SF2">
    <property type="entry name" value="PROTEIN NRFD"/>
    <property type="match status" value="1"/>
</dbReference>
<feature type="transmembrane region" description="Helical" evidence="7">
    <location>
        <begin position="260"/>
        <end position="279"/>
    </location>
</feature>
<keyword evidence="3" id="KW-1003">Cell membrane</keyword>
<dbReference type="STRING" id="273121.WS0382"/>
<organism evidence="9">
    <name type="scientific">Wolinella succinogenes (strain ATCC 29543 / DSM 1740 / CCUG 13145 / JCM 31913 / LMG 7466 / NCTC 11488 / FDC 602W)</name>
    <name type="common">Vibrio succinogenes</name>
    <dbReference type="NCBI Taxonomy" id="273121"/>
    <lineage>
        <taxon>Bacteria</taxon>
        <taxon>Pseudomonadati</taxon>
        <taxon>Campylobacterota</taxon>
        <taxon>Epsilonproteobacteria</taxon>
        <taxon>Campylobacterales</taxon>
        <taxon>Helicobacteraceae</taxon>
        <taxon>Wolinella</taxon>
    </lineage>
</organism>
<dbReference type="Pfam" id="PF03916">
    <property type="entry name" value="NrfD"/>
    <property type="match status" value="1"/>
</dbReference>
<keyword evidence="6 7" id="KW-0472">Membrane</keyword>
<protein>
    <submittedName>
        <fullName evidence="8">PUTATIVE NITRATE REDUCTASE, FORMATE DEPENDENT</fullName>
    </submittedName>
</protein>
<keyword evidence="9" id="KW-1185">Reference proteome</keyword>
<evidence type="ECO:0000256" key="6">
    <source>
        <dbReference type="ARBA" id="ARBA00023136"/>
    </source>
</evidence>
<dbReference type="EMBL" id="BX571658">
    <property type="protein sequence ID" value="CAE09529.1"/>
    <property type="molecule type" value="Genomic_DNA"/>
</dbReference>
<feature type="transmembrane region" description="Helical" evidence="7">
    <location>
        <begin position="21"/>
        <end position="41"/>
    </location>
</feature>